<comment type="caution">
    <text evidence="2">The sequence shown here is derived from an EMBL/GenBank/DDBJ whole genome shotgun (WGS) entry which is preliminary data.</text>
</comment>
<sequence length="105" mass="11901">MMNFGRGAKRTEKAEEQSSAWRGRVSAKDLKYEGTSVEEAPTDIFKDIWTGIICSIHKKRDKADLENYRGMTILNDNKKTANNKIGEHQCGFKAARSTTDHLFCC</sequence>
<evidence type="ECO:0000256" key="1">
    <source>
        <dbReference type="SAM" id="MobiDB-lite"/>
    </source>
</evidence>
<evidence type="ECO:0000313" key="3">
    <source>
        <dbReference type="Proteomes" id="UP001516400"/>
    </source>
</evidence>
<dbReference type="AlphaFoldDB" id="A0ABD2N5K5"/>
<proteinExistence type="predicted"/>
<keyword evidence="3" id="KW-1185">Reference proteome</keyword>
<dbReference type="EMBL" id="JABFTP020000062">
    <property type="protein sequence ID" value="KAL3274003.1"/>
    <property type="molecule type" value="Genomic_DNA"/>
</dbReference>
<dbReference type="Proteomes" id="UP001516400">
    <property type="component" value="Unassembled WGS sequence"/>
</dbReference>
<name>A0ABD2N5K5_9CUCU</name>
<gene>
    <name evidence="2" type="ORF">HHI36_015421</name>
</gene>
<organism evidence="2 3">
    <name type="scientific">Cryptolaemus montrouzieri</name>
    <dbReference type="NCBI Taxonomy" id="559131"/>
    <lineage>
        <taxon>Eukaryota</taxon>
        <taxon>Metazoa</taxon>
        <taxon>Ecdysozoa</taxon>
        <taxon>Arthropoda</taxon>
        <taxon>Hexapoda</taxon>
        <taxon>Insecta</taxon>
        <taxon>Pterygota</taxon>
        <taxon>Neoptera</taxon>
        <taxon>Endopterygota</taxon>
        <taxon>Coleoptera</taxon>
        <taxon>Polyphaga</taxon>
        <taxon>Cucujiformia</taxon>
        <taxon>Coccinelloidea</taxon>
        <taxon>Coccinellidae</taxon>
        <taxon>Scymninae</taxon>
        <taxon>Scymnini</taxon>
        <taxon>Cryptolaemus</taxon>
    </lineage>
</organism>
<accession>A0ABD2N5K5</accession>
<reference evidence="2 3" key="1">
    <citation type="journal article" date="2021" name="BMC Biol.">
        <title>Horizontally acquired antibacterial genes associated with adaptive radiation of ladybird beetles.</title>
        <authorList>
            <person name="Li H.S."/>
            <person name="Tang X.F."/>
            <person name="Huang Y.H."/>
            <person name="Xu Z.Y."/>
            <person name="Chen M.L."/>
            <person name="Du X.Y."/>
            <person name="Qiu B.Y."/>
            <person name="Chen P.T."/>
            <person name="Zhang W."/>
            <person name="Slipinski A."/>
            <person name="Escalona H.E."/>
            <person name="Waterhouse R.M."/>
            <person name="Zwick A."/>
            <person name="Pang H."/>
        </authorList>
    </citation>
    <scope>NUCLEOTIDE SEQUENCE [LARGE SCALE GENOMIC DNA]</scope>
    <source>
        <strain evidence="2">SYSU2018</strain>
    </source>
</reference>
<evidence type="ECO:0000313" key="2">
    <source>
        <dbReference type="EMBL" id="KAL3274003.1"/>
    </source>
</evidence>
<protein>
    <submittedName>
        <fullName evidence="2">Uncharacterized protein</fullName>
    </submittedName>
</protein>
<feature type="region of interest" description="Disordered" evidence="1">
    <location>
        <begin position="1"/>
        <end position="23"/>
    </location>
</feature>